<dbReference type="EMBL" id="QJSU01000003">
    <property type="protein sequence ID" value="PYE39680.1"/>
    <property type="molecule type" value="Genomic_DNA"/>
</dbReference>
<dbReference type="Pfam" id="PF14082">
    <property type="entry name" value="SduA_C"/>
    <property type="match status" value="1"/>
</dbReference>
<evidence type="ECO:0000313" key="2">
    <source>
        <dbReference type="EMBL" id="PYE39680.1"/>
    </source>
</evidence>
<dbReference type="InterPro" id="IPR025359">
    <property type="entry name" value="SduA_C"/>
</dbReference>
<dbReference type="OrthoDB" id="7056945at2"/>
<keyword evidence="3" id="KW-1185">Reference proteome</keyword>
<evidence type="ECO:0000313" key="3">
    <source>
        <dbReference type="Proteomes" id="UP000247746"/>
    </source>
</evidence>
<evidence type="ECO:0000259" key="1">
    <source>
        <dbReference type="Pfam" id="PF14082"/>
    </source>
</evidence>
<dbReference type="Proteomes" id="UP000247746">
    <property type="component" value="Unassembled WGS sequence"/>
</dbReference>
<comment type="caution">
    <text evidence="2">The sequence shown here is derived from an EMBL/GenBank/DDBJ whole genome shotgun (WGS) entry which is preliminary data.</text>
</comment>
<sequence>MNRPEPFTVNEVILSLMKVLEDNYFKVIFDEIDRSPDLESTTPGLIVNPDIITIYMGKEHIVIEFSGSEVLRKDFKERYGFEVRFFDFSLNDGSLLKNILGFGKDYNNRFSPPIFGDVFDLVWATDDGYEKLRELRWNYFAQDMMLIMGSSIPTVVSGSACSLINSFFFDANETGLKTRHIKWMNFIPIIYDDADSRHDTFKINEGLIRKIAIENAHTVYPLPEEYKNIHLPKINRFIELWGNEETSEPQITKFLEENSFILKMAFGATDIYAEKECIWQTENKKSIRPDFFIKRPHRVDIVEFKLPTMKSSSIVGRENRESFSAQLNSYVAQTRTYANYFNDPNNRIWVQEKYGIDVYKPRRILIIGRRANFDREEWREIVADYNNFEVMTFDDLVDGVVAQFYHE</sequence>
<organism evidence="2 3">
    <name type="scientific">Psychrobacter fozii</name>
    <dbReference type="NCBI Taxonomy" id="198480"/>
    <lineage>
        <taxon>Bacteria</taxon>
        <taxon>Pseudomonadati</taxon>
        <taxon>Pseudomonadota</taxon>
        <taxon>Gammaproteobacteria</taxon>
        <taxon>Moraxellales</taxon>
        <taxon>Moraxellaceae</taxon>
        <taxon>Psychrobacter</taxon>
    </lineage>
</organism>
<reference evidence="2 3" key="1">
    <citation type="submission" date="2018-06" db="EMBL/GenBank/DDBJ databases">
        <title>Genomic Encyclopedia of Type Strains, Phase III (KMG-III): the genomes of soil and plant-associated and newly described type strains.</title>
        <authorList>
            <person name="Whitman W."/>
        </authorList>
    </citation>
    <scope>NUCLEOTIDE SEQUENCE [LARGE SCALE GENOMIC DNA]</scope>
    <source>
        <strain evidence="2 3">CECT 5889</strain>
    </source>
</reference>
<dbReference type="RefSeq" id="WP_110922671.1">
    <property type="nucleotide sequence ID" value="NZ_QJSU01000003.1"/>
</dbReference>
<accession>A0A2V4V4C0</accession>
<feature type="domain" description="Shedu protein SduA C-terminal" evidence="1">
    <location>
        <begin position="246"/>
        <end position="397"/>
    </location>
</feature>
<protein>
    <submittedName>
        <fullName evidence="2">Uncharacterized protein DUF4263</fullName>
    </submittedName>
</protein>
<dbReference type="AlphaFoldDB" id="A0A2V4V4C0"/>
<gene>
    <name evidence="2" type="ORF">DFP82_103126</name>
</gene>
<proteinExistence type="predicted"/>
<name>A0A2V4V4C0_9GAMM</name>